<dbReference type="Pfam" id="PF06013">
    <property type="entry name" value="WXG100"/>
    <property type="match status" value="1"/>
</dbReference>
<evidence type="ECO:0008006" key="3">
    <source>
        <dbReference type="Google" id="ProtNLM"/>
    </source>
</evidence>
<reference evidence="1" key="2">
    <citation type="submission" date="2020-09" db="EMBL/GenBank/DDBJ databases">
        <authorList>
            <person name="Sun Q."/>
            <person name="Zhou Y."/>
        </authorList>
    </citation>
    <scope>NUCLEOTIDE SEQUENCE</scope>
    <source>
        <strain evidence="1">CGMCC 4.7430</strain>
    </source>
</reference>
<evidence type="ECO:0000313" key="1">
    <source>
        <dbReference type="EMBL" id="GGP17453.1"/>
    </source>
</evidence>
<accession>A0A918AEB0</accession>
<keyword evidence="2" id="KW-1185">Reference proteome</keyword>
<sequence>MAADDVFDRTKVNFQGLGQGEDAFARAHNGLVETLETLERDLMAKSAIWEGQSKTVFNEVRELWNREARDMSQFVQLLKTNINITSMNMQQVERVNAQIFDGK</sequence>
<name>A0A918AEB0_9ACTN</name>
<dbReference type="RefSeq" id="WP_189144523.1">
    <property type="nucleotide sequence ID" value="NZ_BMNK01000024.1"/>
</dbReference>
<gene>
    <name evidence="1" type="ORF">GCM10012278_85760</name>
</gene>
<dbReference type="SUPFAM" id="SSF140453">
    <property type="entry name" value="EsxAB dimer-like"/>
    <property type="match status" value="1"/>
</dbReference>
<dbReference type="Gene3D" id="1.10.287.1060">
    <property type="entry name" value="ESAT-6-like"/>
    <property type="match status" value="1"/>
</dbReference>
<dbReference type="InterPro" id="IPR036689">
    <property type="entry name" value="ESAT-6-like_sf"/>
</dbReference>
<dbReference type="AlphaFoldDB" id="A0A918AEB0"/>
<comment type="caution">
    <text evidence="1">The sequence shown here is derived from an EMBL/GenBank/DDBJ whole genome shotgun (WGS) entry which is preliminary data.</text>
</comment>
<dbReference type="InterPro" id="IPR010310">
    <property type="entry name" value="T7SS_ESAT-6-like"/>
</dbReference>
<proteinExistence type="predicted"/>
<organism evidence="1 2">
    <name type="scientific">Nonomuraea glycinis</name>
    <dbReference type="NCBI Taxonomy" id="2047744"/>
    <lineage>
        <taxon>Bacteria</taxon>
        <taxon>Bacillati</taxon>
        <taxon>Actinomycetota</taxon>
        <taxon>Actinomycetes</taxon>
        <taxon>Streptosporangiales</taxon>
        <taxon>Streptosporangiaceae</taxon>
        <taxon>Nonomuraea</taxon>
    </lineage>
</organism>
<evidence type="ECO:0000313" key="2">
    <source>
        <dbReference type="Proteomes" id="UP000660745"/>
    </source>
</evidence>
<protein>
    <recommendedName>
        <fullName evidence="3">WXG100 family type VII secretion target</fullName>
    </recommendedName>
</protein>
<reference evidence="1" key="1">
    <citation type="journal article" date="2014" name="Int. J. Syst. Evol. Microbiol.">
        <title>Complete genome sequence of Corynebacterium casei LMG S-19264T (=DSM 44701T), isolated from a smear-ripened cheese.</title>
        <authorList>
            <consortium name="US DOE Joint Genome Institute (JGI-PGF)"/>
            <person name="Walter F."/>
            <person name="Albersmeier A."/>
            <person name="Kalinowski J."/>
            <person name="Ruckert C."/>
        </authorList>
    </citation>
    <scope>NUCLEOTIDE SEQUENCE</scope>
    <source>
        <strain evidence="1">CGMCC 4.7430</strain>
    </source>
</reference>
<dbReference type="EMBL" id="BMNK01000024">
    <property type="protein sequence ID" value="GGP17453.1"/>
    <property type="molecule type" value="Genomic_DNA"/>
</dbReference>
<dbReference type="Proteomes" id="UP000660745">
    <property type="component" value="Unassembled WGS sequence"/>
</dbReference>